<gene>
    <name evidence="2" type="ordered locus">Os10g0410200</name>
</gene>
<accession>C7J7X3</accession>
<dbReference type="KEGG" id="dosa:Os10g0410200"/>
<reference evidence="2 3" key="1">
    <citation type="journal article" date="2005" name="Nature">
        <title>The map-based sequence of the rice genome.</title>
        <authorList>
            <consortium name="International rice genome sequencing project (IRGSP)"/>
            <person name="Matsumoto T."/>
            <person name="Wu J."/>
            <person name="Kanamori H."/>
            <person name="Katayose Y."/>
            <person name="Fujisawa M."/>
            <person name="Namiki N."/>
            <person name="Mizuno H."/>
            <person name="Yamamoto K."/>
            <person name="Antonio B.A."/>
            <person name="Baba T."/>
            <person name="Sakata K."/>
            <person name="Nagamura Y."/>
            <person name="Aoki H."/>
            <person name="Arikawa K."/>
            <person name="Arita K."/>
            <person name="Bito T."/>
            <person name="Chiden Y."/>
            <person name="Fujitsuka N."/>
            <person name="Fukunaka R."/>
            <person name="Hamada M."/>
            <person name="Harada C."/>
            <person name="Hayashi A."/>
            <person name="Hijishita S."/>
            <person name="Honda M."/>
            <person name="Hosokawa S."/>
            <person name="Ichikawa Y."/>
            <person name="Idonuma A."/>
            <person name="Iijima M."/>
            <person name="Ikeda M."/>
            <person name="Ikeno M."/>
            <person name="Ito K."/>
            <person name="Ito S."/>
            <person name="Ito T."/>
            <person name="Ito Y."/>
            <person name="Ito Y."/>
            <person name="Iwabuchi A."/>
            <person name="Kamiya K."/>
            <person name="Karasawa W."/>
            <person name="Kurita K."/>
            <person name="Katagiri S."/>
            <person name="Kikuta A."/>
            <person name="Kobayashi H."/>
            <person name="Kobayashi N."/>
            <person name="Machita K."/>
            <person name="Maehara T."/>
            <person name="Masukawa M."/>
            <person name="Mizubayashi T."/>
            <person name="Mukai Y."/>
            <person name="Nagasaki H."/>
            <person name="Nagata Y."/>
            <person name="Naito S."/>
            <person name="Nakashima M."/>
            <person name="Nakama Y."/>
            <person name="Nakamichi Y."/>
            <person name="Nakamura M."/>
            <person name="Meguro A."/>
            <person name="Negishi M."/>
            <person name="Ohta I."/>
            <person name="Ohta T."/>
            <person name="Okamoto M."/>
            <person name="Ono N."/>
            <person name="Saji S."/>
            <person name="Sakaguchi M."/>
            <person name="Sakai K."/>
            <person name="Shibata M."/>
            <person name="Shimokawa T."/>
            <person name="Song J."/>
            <person name="Takazaki Y."/>
            <person name="Terasawa K."/>
            <person name="Tsugane M."/>
            <person name="Tsuji K."/>
            <person name="Ueda S."/>
            <person name="Waki K."/>
            <person name="Yamagata H."/>
            <person name="Yamamoto M."/>
            <person name="Yamamoto S."/>
            <person name="Yamane H."/>
            <person name="Yoshiki S."/>
            <person name="Yoshihara R."/>
            <person name="Yukawa K."/>
            <person name="Zhong H."/>
            <person name="Yano M."/>
            <person name="Yuan Q."/>
            <person name="Ouyang S."/>
            <person name="Liu J."/>
            <person name="Jones K.M."/>
            <person name="Gansberger K."/>
            <person name="Moffat K."/>
            <person name="Hill J."/>
            <person name="Bera J."/>
            <person name="Fadrosh D."/>
            <person name="Jin S."/>
            <person name="Johri S."/>
            <person name="Kim M."/>
            <person name="Overton L."/>
            <person name="Reardon M."/>
            <person name="Tsitrin T."/>
            <person name="Vuong H."/>
            <person name="Weaver B."/>
            <person name="Ciecko A."/>
            <person name="Tallon L."/>
            <person name="Jackson J."/>
            <person name="Pai G."/>
            <person name="Aken S.V."/>
            <person name="Utterback T."/>
            <person name="Reidmuller S."/>
            <person name="Feldblyum T."/>
            <person name="Hsiao J."/>
            <person name="Zismann V."/>
            <person name="Iobst S."/>
            <person name="de Vazeille A.R."/>
            <person name="Buell C.R."/>
            <person name="Ying K."/>
            <person name="Li Y."/>
            <person name="Lu T."/>
            <person name="Huang Y."/>
            <person name="Zhao Q."/>
            <person name="Feng Q."/>
            <person name="Zhang L."/>
            <person name="Zhu J."/>
            <person name="Weng Q."/>
            <person name="Mu J."/>
            <person name="Lu Y."/>
            <person name="Fan D."/>
            <person name="Liu Y."/>
            <person name="Guan J."/>
            <person name="Zhang Y."/>
            <person name="Yu S."/>
            <person name="Liu X."/>
            <person name="Zhang Y."/>
            <person name="Hong G."/>
            <person name="Han B."/>
            <person name="Choisne N."/>
            <person name="Demange N."/>
            <person name="Orjeda G."/>
            <person name="Samain S."/>
            <person name="Cattolico L."/>
            <person name="Pelletier E."/>
            <person name="Couloux A."/>
            <person name="Segurens B."/>
            <person name="Wincker P."/>
            <person name="D'Hont A."/>
            <person name="Scarpelli C."/>
            <person name="Weissenbach J."/>
            <person name="Salanoubat M."/>
            <person name="Quetier F."/>
            <person name="Yu Y."/>
            <person name="Kim H.R."/>
            <person name="Rambo T."/>
            <person name="Currie J."/>
            <person name="Collura K."/>
            <person name="Luo M."/>
            <person name="Yang T."/>
            <person name="Ammiraju J.S.S."/>
            <person name="Engler F."/>
            <person name="Soderlund C."/>
            <person name="Wing R.A."/>
            <person name="Palmer L.E."/>
            <person name="de la Bastide M."/>
            <person name="Spiegel L."/>
            <person name="Nascimento L."/>
            <person name="Zutavern T."/>
            <person name="O'Shaughnessy A."/>
            <person name="Dike S."/>
            <person name="Dedhia N."/>
            <person name="Preston R."/>
            <person name="Balija V."/>
            <person name="McCombie W.R."/>
            <person name="Chow T."/>
            <person name="Chen H."/>
            <person name="Chung M."/>
            <person name="Chen C."/>
            <person name="Shaw J."/>
            <person name="Wu H."/>
            <person name="Hsiao K."/>
            <person name="Chao Y."/>
            <person name="Chu M."/>
            <person name="Cheng C."/>
            <person name="Hour A."/>
            <person name="Lee P."/>
            <person name="Lin S."/>
            <person name="Lin Y."/>
            <person name="Liou J."/>
            <person name="Liu S."/>
            <person name="Hsing Y."/>
            <person name="Raghuvanshi S."/>
            <person name="Mohanty A."/>
            <person name="Bharti A.K."/>
            <person name="Gaur A."/>
            <person name="Gupta V."/>
            <person name="Kumar D."/>
            <person name="Ravi V."/>
            <person name="Vij S."/>
            <person name="Kapur A."/>
            <person name="Khurana P."/>
            <person name="Khurana P."/>
            <person name="Khurana J.P."/>
            <person name="Tyagi A.K."/>
            <person name="Gaikwad K."/>
            <person name="Singh A."/>
            <person name="Dalal V."/>
            <person name="Srivastava S."/>
            <person name="Dixit A."/>
            <person name="Pal A.K."/>
            <person name="Ghazi I.A."/>
            <person name="Yadav M."/>
            <person name="Pandit A."/>
            <person name="Bhargava A."/>
            <person name="Sureshbabu K."/>
            <person name="Batra K."/>
            <person name="Sharma T.R."/>
            <person name="Mohapatra T."/>
            <person name="Singh N.K."/>
            <person name="Messing J."/>
            <person name="Nelson A.B."/>
            <person name="Fuks G."/>
            <person name="Kavchok S."/>
            <person name="Keizer G."/>
            <person name="Linton E."/>
            <person name="Llaca V."/>
            <person name="Song R."/>
            <person name="Tanyolac B."/>
            <person name="Young S."/>
            <person name="Ho-Il K."/>
            <person name="Hahn J.H."/>
            <person name="Sangsakoo G."/>
            <person name="Vanavichit A."/>
            <person name="de Mattos Luiz.A.T."/>
            <person name="Zimmer P.D."/>
            <person name="Malone G."/>
            <person name="Dellagostin O."/>
            <person name="de Oliveira A.C."/>
            <person name="Bevan M."/>
            <person name="Bancroft I."/>
            <person name="Minx P."/>
            <person name="Cordum H."/>
            <person name="Wilson R."/>
            <person name="Cheng Z."/>
            <person name="Jin W."/>
            <person name="Jiang J."/>
            <person name="Leong S.A."/>
            <person name="Iwama H."/>
            <person name="Gojobori T."/>
            <person name="Itoh T."/>
            <person name="Niimura Y."/>
            <person name="Fujii Y."/>
            <person name="Habara T."/>
            <person name="Sakai H."/>
            <person name="Sato Y."/>
            <person name="Wilson G."/>
            <person name="Kumar K."/>
            <person name="McCouch S."/>
            <person name="Juretic N."/>
            <person name="Hoen D."/>
            <person name="Wright S."/>
            <person name="Bruskiewich R."/>
            <person name="Bureau T."/>
            <person name="Miyao A."/>
            <person name="Hirochika H."/>
            <person name="Nishikawa T."/>
            <person name="Kadowaki K."/>
            <person name="Sugiura M."/>
            <person name="Burr B."/>
            <person name="Sasaki T."/>
        </authorList>
    </citation>
    <scope>NUCLEOTIDE SEQUENCE [LARGE SCALE GENOMIC DNA]</scope>
    <source>
        <strain evidence="3">cv. Nipponbare</strain>
    </source>
</reference>
<sequence length="96" mass="10245">MSSDSQDQSSHSDESTEAQLEAELEVELEAELGAELEAESAASAPATRRRSFAFISICAPPQPPEQIREAVVPRSEPIVKDMEGDRDGWCAAGGGK</sequence>
<evidence type="ECO:0000313" key="3">
    <source>
        <dbReference type="Proteomes" id="UP000000763"/>
    </source>
</evidence>
<dbReference type="AlphaFoldDB" id="C7J7X3"/>
<organism evidence="2 3">
    <name type="scientific">Oryza sativa subsp. japonica</name>
    <name type="common">Rice</name>
    <dbReference type="NCBI Taxonomy" id="39947"/>
    <lineage>
        <taxon>Eukaryota</taxon>
        <taxon>Viridiplantae</taxon>
        <taxon>Streptophyta</taxon>
        <taxon>Embryophyta</taxon>
        <taxon>Tracheophyta</taxon>
        <taxon>Spermatophyta</taxon>
        <taxon>Magnoliopsida</taxon>
        <taxon>Liliopsida</taxon>
        <taxon>Poales</taxon>
        <taxon>Poaceae</taxon>
        <taxon>BOP clade</taxon>
        <taxon>Oryzoideae</taxon>
        <taxon>Oryzeae</taxon>
        <taxon>Oryzinae</taxon>
        <taxon>Oryza</taxon>
        <taxon>Oryza sativa</taxon>
    </lineage>
</organism>
<dbReference type="EMBL" id="AP008216">
    <property type="protein sequence ID" value="BAH94873.1"/>
    <property type="molecule type" value="Genomic_DNA"/>
</dbReference>
<name>C7J7X3_ORYSJ</name>
<feature type="region of interest" description="Disordered" evidence="1">
    <location>
        <begin position="1"/>
        <end position="21"/>
    </location>
</feature>
<dbReference type="Proteomes" id="UP000000763">
    <property type="component" value="Chromosome 10"/>
</dbReference>
<protein>
    <submittedName>
        <fullName evidence="2">Os10g0410200 protein</fullName>
    </submittedName>
</protein>
<proteinExistence type="predicted"/>
<reference evidence="3" key="2">
    <citation type="journal article" date="2008" name="Nucleic Acids Res.">
        <title>The rice annotation project database (RAP-DB): 2008 update.</title>
        <authorList>
            <consortium name="The rice annotation project (RAP)"/>
        </authorList>
    </citation>
    <scope>GENOME REANNOTATION</scope>
    <source>
        <strain evidence="3">cv. Nipponbare</strain>
    </source>
</reference>
<evidence type="ECO:0000256" key="1">
    <source>
        <dbReference type="SAM" id="MobiDB-lite"/>
    </source>
</evidence>
<evidence type="ECO:0000313" key="2">
    <source>
        <dbReference type="EMBL" id="BAH94873.1"/>
    </source>
</evidence>